<gene>
    <name evidence="3" type="ORF">V5R04_00130</name>
</gene>
<organism evidence="3">
    <name type="scientific">Jonesiaceae bacterium BS-20</name>
    <dbReference type="NCBI Taxonomy" id="3120821"/>
    <lineage>
        <taxon>Bacteria</taxon>
        <taxon>Bacillati</taxon>
        <taxon>Actinomycetota</taxon>
        <taxon>Actinomycetes</taxon>
        <taxon>Micrococcales</taxon>
        <taxon>Jonesiaceae</taxon>
    </lineage>
</organism>
<dbReference type="InterPro" id="IPR000326">
    <property type="entry name" value="PAP2/HPO"/>
</dbReference>
<feature type="transmembrane region" description="Helical" evidence="1">
    <location>
        <begin position="98"/>
        <end position="118"/>
    </location>
</feature>
<keyword evidence="1" id="KW-0812">Transmembrane</keyword>
<dbReference type="Pfam" id="PF01569">
    <property type="entry name" value="PAP2"/>
    <property type="match status" value="1"/>
</dbReference>
<sequence length="297" mass="31215">MNQFDPNVSAHNNKWAEVARVFAQATVVGSAALVVLIWFYFVNTVDGQKLDNAAFQGAVYGKQHLWGIASSILNTVSITYIVLSILVIGAIALIQKRWVLAAQVVAVVAGANITTQVVKATLGRPDFDVTWGPANTLPSGHTTVAAATGVALLLAAPRAWRPFAAIVGSGFTAAMGVSTLVGQWHRMSDVLAAILVTCAWGALVCVFATRRGADPVEQRSGSWLPAAAGALGIVAIAAGGLAIWQFQGAHKAIQLDQVITYDQQVDAYLGSVSATVALSALVFTVLLLLRQATTRIR</sequence>
<dbReference type="InterPro" id="IPR036938">
    <property type="entry name" value="PAP2/HPO_sf"/>
</dbReference>
<dbReference type="Gene3D" id="1.20.144.10">
    <property type="entry name" value="Phosphatidic acid phosphatase type 2/haloperoxidase"/>
    <property type="match status" value="1"/>
</dbReference>
<protein>
    <submittedName>
        <fullName evidence="3">Phosphatase PAP2 family protein</fullName>
    </submittedName>
</protein>
<dbReference type="EMBL" id="CP146203">
    <property type="protein sequence ID" value="XBH21673.1"/>
    <property type="molecule type" value="Genomic_DNA"/>
</dbReference>
<reference evidence="3" key="1">
    <citation type="submission" date="2024-02" db="EMBL/GenBank/DDBJ databases">
        <title>Tomenella chthoni gen. nov. sp. nov., a member of the family Jonesiaceae isolated from bat guano.</title>
        <authorList>
            <person name="Miller S.L."/>
            <person name="King J."/>
            <person name="Sankaranarayanan K."/>
            <person name="Lawson P.A."/>
        </authorList>
    </citation>
    <scope>NUCLEOTIDE SEQUENCE</scope>
    <source>
        <strain evidence="3">BS-20</strain>
    </source>
</reference>
<feature type="transmembrane region" description="Helical" evidence="1">
    <location>
        <begin position="163"/>
        <end position="184"/>
    </location>
</feature>
<feature type="transmembrane region" description="Helical" evidence="1">
    <location>
        <begin position="21"/>
        <end position="41"/>
    </location>
</feature>
<feature type="transmembrane region" description="Helical" evidence="1">
    <location>
        <begin position="190"/>
        <end position="209"/>
    </location>
</feature>
<keyword evidence="1" id="KW-0472">Membrane</keyword>
<evidence type="ECO:0000313" key="3">
    <source>
        <dbReference type="EMBL" id="XBH21673.1"/>
    </source>
</evidence>
<name>A0AAU7DXJ1_9MICO</name>
<dbReference type="SUPFAM" id="SSF48317">
    <property type="entry name" value="Acid phosphatase/Vanadium-dependent haloperoxidase"/>
    <property type="match status" value="1"/>
</dbReference>
<feature type="transmembrane region" description="Helical" evidence="1">
    <location>
        <begin position="221"/>
        <end position="247"/>
    </location>
</feature>
<dbReference type="SMART" id="SM00014">
    <property type="entry name" value="acidPPc"/>
    <property type="match status" value="1"/>
</dbReference>
<feature type="transmembrane region" description="Helical" evidence="1">
    <location>
        <begin position="65"/>
        <end position="91"/>
    </location>
</feature>
<feature type="domain" description="Phosphatidic acid phosphatase type 2/haloperoxidase" evidence="2">
    <location>
        <begin position="96"/>
        <end position="205"/>
    </location>
</feature>
<feature type="transmembrane region" description="Helical" evidence="1">
    <location>
        <begin position="267"/>
        <end position="289"/>
    </location>
</feature>
<feature type="transmembrane region" description="Helical" evidence="1">
    <location>
        <begin position="138"/>
        <end position="156"/>
    </location>
</feature>
<proteinExistence type="predicted"/>
<keyword evidence="1" id="KW-1133">Transmembrane helix</keyword>
<dbReference type="AlphaFoldDB" id="A0AAU7DXJ1"/>
<evidence type="ECO:0000259" key="2">
    <source>
        <dbReference type="SMART" id="SM00014"/>
    </source>
</evidence>
<accession>A0AAU7DXJ1</accession>
<evidence type="ECO:0000256" key="1">
    <source>
        <dbReference type="SAM" id="Phobius"/>
    </source>
</evidence>